<dbReference type="Pfam" id="PF09423">
    <property type="entry name" value="PhoD"/>
    <property type="match status" value="1"/>
</dbReference>
<dbReference type="InterPro" id="IPR032093">
    <property type="entry name" value="PhoD_N"/>
</dbReference>
<accession>A0A7H0LKK2</accession>
<proteinExistence type="predicted"/>
<name>A0A7H0LKK2_9SPHN</name>
<dbReference type="InterPro" id="IPR018946">
    <property type="entry name" value="PhoD-like_MPP"/>
</dbReference>
<dbReference type="AlphaFoldDB" id="A0A7H0LKK2"/>
<keyword evidence="4" id="KW-1185">Reference proteome</keyword>
<dbReference type="CDD" id="cd07389">
    <property type="entry name" value="MPP_PhoD"/>
    <property type="match status" value="1"/>
</dbReference>
<dbReference type="Gene3D" id="3.60.21.70">
    <property type="entry name" value="PhoD-like phosphatase"/>
    <property type="match status" value="1"/>
</dbReference>
<evidence type="ECO:0000259" key="2">
    <source>
        <dbReference type="Pfam" id="PF16655"/>
    </source>
</evidence>
<feature type="domain" description="PhoD-like phosphatase metallophosphatase" evidence="1">
    <location>
        <begin position="140"/>
        <end position="514"/>
    </location>
</feature>
<dbReference type="EMBL" id="CP061038">
    <property type="protein sequence ID" value="QNQ10205.1"/>
    <property type="molecule type" value="Genomic_DNA"/>
</dbReference>
<organism evidence="3 4">
    <name type="scientific">Sphingomonas alpina</name>
    <dbReference type="NCBI Taxonomy" id="653931"/>
    <lineage>
        <taxon>Bacteria</taxon>
        <taxon>Pseudomonadati</taxon>
        <taxon>Pseudomonadota</taxon>
        <taxon>Alphaproteobacteria</taxon>
        <taxon>Sphingomonadales</taxon>
        <taxon>Sphingomonadaceae</taxon>
        <taxon>Sphingomonas</taxon>
    </lineage>
</organism>
<gene>
    <name evidence="3" type="ORF">H3Z74_02890</name>
</gene>
<reference evidence="3 4" key="1">
    <citation type="submission" date="2020-09" db="EMBL/GenBank/DDBJ databases">
        <title>Sphingomonas sp., a new species isolated from pork steak.</title>
        <authorList>
            <person name="Heidler von Heilborn D."/>
        </authorList>
    </citation>
    <scope>NUCLEOTIDE SEQUENCE [LARGE SCALE GENOMIC DNA]</scope>
    <source>
        <strain evidence="4">S8-3T</strain>
    </source>
</reference>
<feature type="domain" description="Phospholipase D N-terminal" evidence="2">
    <location>
        <begin position="40"/>
        <end position="129"/>
    </location>
</feature>
<dbReference type="PANTHER" id="PTHR43606:SF7">
    <property type="entry name" value="PHOSPHATASE, PUTATIVE (AFU_ORTHOLOGUE AFUA_6G08710)-RELATED"/>
    <property type="match status" value="1"/>
</dbReference>
<dbReference type="RefSeq" id="WP_187762509.1">
    <property type="nucleotide sequence ID" value="NZ_CP061038.1"/>
</dbReference>
<evidence type="ECO:0000313" key="4">
    <source>
        <dbReference type="Proteomes" id="UP000516148"/>
    </source>
</evidence>
<sequence length="544" mass="59132">MPLEIGRRELVLSAGLGMSALALMGSGAAAQLLAARGFTHGVASGEPGPASILLWTRFVAGNGSDTRLTVEISEATDFRVIRAGGSAHARRDGDFTARTVIGGLDPGRWYFYRFVSADGAVSPVGRTRTLPVGSVARFCLGVFSCANLPAGWFNAYAHAAARDDIDLMVHTGDYFYEYPLGYYPRANRMVAGRVMEPPTEAIRLADYRLRLASYRADPDLQRLHQMFPMIAQRDDHELANDSWAHGAENHTPDEGDYEARKRASIRAYDEWLPVSGRAWSSYEVGDLATIFRPETRLTARSAWLDTRPVADAPGDPVANLIALRDGPLADPKRTLMGDAQEQWLYQGMAQSKRRGAKWQVVAQQVLVGQQKLPELPQAMLSNLKLPPEGAAYLRAINASAKAGLPADLDGWAGFPAARARFLSAAQQADADLIVLSGDSHNAWAFDLAQDGKPAGVEFGGHSVTSAGLEEYISVPPALVGQFFINASPELKWAETSSRGYMAVELTPDKVTGEWVFMDGIATRSLATRQGHKMQVERGRRVFAA</sequence>
<dbReference type="InterPro" id="IPR029052">
    <property type="entry name" value="Metallo-depent_PP-like"/>
</dbReference>
<dbReference type="SUPFAM" id="SSF56300">
    <property type="entry name" value="Metallo-dependent phosphatases"/>
    <property type="match status" value="1"/>
</dbReference>
<protein>
    <submittedName>
        <fullName evidence="3">Alkaline phosphatase D family protein</fullName>
    </submittedName>
</protein>
<evidence type="ECO:0000259" key="1">
    <source>
        <dbReference type="Pfam" id="PF09423"/>
    </source>
</evidence>
<dbReference type="Proteomes" id="UP000516148">
    <property type="component" value="Chromosome"/>
</dbReference>
<dbReference type="KEGG" id="spap:H3Z74_02890"/>
<dbReference type="InterPro" id="IPR038607">
    <property type="entry name" value="PhoD-like_sf"/>
</dbReference>
<dbReference type="Gene3D" id="2.60.40.380">
    <property type="entry name" value="Purple acid phosphatase-like, N-terminal"/>
    <property type="match status" value="1"/>
</dbReference>
<dbReference type="Pfam" id="PF16655">
    <property type="entry name" value="PhoD_N"/>
    <property type="match status" value="1"/>
</dbReference>
<dbReference type="InterPro" id="IPR052900">
    <property type="entry name" value="Phospholipid_Metab_Enz"/>
</dbReference>
<dbReference type="PANTHER" id="PTHR43606">
    <property type="entry name" value="PHOSPHATASE, PUTATIVE (AFU_ORTHOLOGUE AFUA_6G08710)-RELATED"/>
    <property type="match status" value="1"/>
</dbReference>
<evidence type="ECO:0000313" key="3">
    <source>
        <dbReference type="EMBL" id="QNQ10205.1"/>
    </source>
</evidence>